<comment type="caution">
    <text evidence="2">The sequence shown here is derived from an EMBL/GenBank/DDBJ whole genome shotgun (WGS) entry which is preliminary data.</text>
</comment>
<name>A0A4Q9HW12_STRKA</name>
<dbReference type="Proteomes" id="UP000292452">
    <property type="component" value="Unassembled WGS sequence"/>
</dbReference>
<protein>
    <submittedName>
        <fullName evidence="2">FAD-binding oxidoreductase</fullName>
    </submittedName>
</protein>
<organism evidence="2 3">
    <name type="scientific">Streptomyces kasugaensis</name>
    <dbReference type="NCBI Taxonomy" id="1946"/>
    <lineage>
        <taxon>Bacteria</taxon>
        <taxon>Bacillati</taxon>
        <taxon>Actinomycetota</taxon>
        <taxon>Actinomycetes</taxon>
        <taxon>Kitasatosporales</taxon>
        <taxon>Streptomycetaceae</taxon>
        <taxon>Streptomyces</taxon>
    </lineage>
</organism>
<evidence type="ECO:0000313" key="3">
    <source>
        <dbReference type="Proteomes" id="UP000292452"/>
    </source>
</evidence>
<proteinExistence type="predicted"/>
<evidence type="ECO:0000259" key="1">
    <source>
        <dbReference type="Pfam" id="PF01266"/>
    </source>
</evidence>
<dbReference type="AlphaFoldDB" id="A0A4Q9HW12"/>
<sequence length="375" mass="39242">MSETGADAEVVVVGGGVVGAAVFHELAARGAAVTLVEQDRGGLGSTAWSGGIVRCYHDDPELTDRALTGWRHFREFAAHTGESAAFHPCGFLYLPHPDRAGAARRETARLSAHAPARWLTAEEVDSRFGQLLATPARGGAVWEPEAGWLDATEVTRGYLRAGRRKGGTVLEGVAVHSPLRGGDGRLHGVRTTSGAVRAATVVLAAGAATPGLLTSWGIEHDLWAQAVQVELRRPAAPVTGQPAYTDDEFDVNGRPDPDSGGIYLGHPTGRRVPGAGREPVDAAQSQLAAEAGARRWRWVPGSRSLGGLRAAECWAPDGGGRVVRHPREPGLLLATGFNGGGFKMAPWAAAETARLIGIDGNHAPPPAHDTNGTSR</sequence>
<dbReference type="InterPro" id="IPR006076">
    <property type="entry name" value="FAD-dep_OxRdtase"/>
</dbReference>
<dbReference type="RefSeq" id="WP_131123235.1">
    <property type="nucleotide sequence ID" value="NZ_SIXH01000083.1"/>
</dbReference>
<evidence type="ECO:0000313" key="2">
    <source>
        <dbReference type="EMBL" id="TBO59384.1"/>
    </source>
</evidence>
<gene>
    <name evidence="2" type="ORF">EYS09_12315</name>
</gene>
<dbReference type="Gene3D" id="3.30.9.10">
    <property type="entry name" value="D-Amino Acid Oxidase, subunit A, domain 2"/>
    <property type="match status" value="1"/>
</dbReference>
<dbReference type="GO" id="GO:0005737">
    <property type="term" value="C:cytoplasm"/>
    <property type="evidence" value="ECO:0007669"/>
    <property type="project" value="TreeGrafter"/>
</dbReference>
<dbReference type="PANTHER" id="PTHR13847">
    <property type="entry name" value="SARCOSINE DEHYDROGENASE-RELATED"/>
    <property type="match status" value="1"/>
</dbReference>
<reference evidence="2 3" key="1">
    <citation type="submission" date="2019-02" db="EMBL/GenBank/DDBJ databases">
        <title>Draft Genome Sequence of Streptomyces sp. AM-2504, identified by 16S rRNA comparative analysis as a Streptomyces Kasugaensis strain.</title>
        <authorList>
            <person name="Napolioni V."/>
            <person name="Giuliodori A.M."/>
            <person name="Spurio R."/>
            <person name="Fabbretti A."/>
        </authorList>
    </citation>
    <scope>NUCLEOTIDE SEQUENCE [LARGE SCALE GENOMIC DNA]</scope>
    <source>
        <strain evidence="2 3">AM-2504</strain>
    </source>
</reference>
<dbReference type="InterPro" id="IPR036188">
    <property type="entry name" value="FAD/NAD-bd_sf"/>
</dbReference>
<keyword evidence="3" id="KW-1185">Reference proteome</keyword>
<dbReference type="SUPFAM" id="SSF51905">
    <property type="entry name" value="FAD/NAD(P)-binding domain"/>
    <property type="match status" value="1"/>
</dbReference>
<dbReference type="Pfam" id="PF01266">
    <property type="entry name" value="DAO"/>
    <property type="match status" value="1"/>
</dbReference>
<dbReference type="Gene3D" id="3.50.50.60">
    <property type="entry name" value="FAD/NAD(P)-binding domain"/>
    <property type="match status" value="1"/>
</dbReference>
<accession>A0A4Q9HW12</accession>
<dbReference type="EMBL" id="SIXH01000083">
    <property type="protein sequence ID" value="TBO59384.1"/>
    <property type="molecule type" value="Genomic_DNA"/>
</dbReference>
<feature type="domain" description="FAD dependent oxidoreductase" evidence="1">
    <location>
        <begin position="10"/>
        <end position="355"/>
    </location>
</feature>